<dbReference type="PANTHER" id="PTHR31286:SF99">
    <property type="entry name" value="DUF4283 DOMAIN-CONTAINING PROTEIN"/>
    <property type="match status" value="1"/>
</dbReference>
<evidence type="ECO:0000313" key="3">
    <source>
        <dbReference type="Proteomes" id="UP000008311"/>
    </source>
</evidence>
<reference evidence="3" key="1">
    <citation type="journal article" date="2010" name="Nat. Biotechnol.">
        <title>Draft genome sequence of the oilseed species Ricinus communis.</title>
        <authorList>
            <person name="Chan A.P."/>
            <person name="Crabtree J."/>
            <person name="Zhao Q."/>
            <person name="Lorenzi H."/>
            <person name="Orvis J."/>
            <person name="Puiu D."/>
            <person name="Melake-Berhan A."/>
            <person name="Jones K.M."/>
            <person name="Redman J."/>
            <person name="Chen G."/>
            <person name="Cahoon E.B."/>
            <person name="Gedil M."/>
            <person name="Stanke M."/>
            <person name="Haas B.J."/>
            <person name="Wortman J.R."/>
            <person name="Fraser-Liggett C.M."/>
            <person name="Ravel J."/>
            <person name="Rabinowicz P.D."/>
        </authorList>
    </citation>
    <scope>NUCLEOTIDE SEQUENCE [LARGE SCALE GENOMIC DNA]</scope>
    <source>
        <strain evidence="3">cv. Hale</strain>
    </source>
</reference>
<proteinExistence type="predicted"/>
<dbReference type="PANTHER" id="PTHR31286">
    <property type="entry name" value="GLYCINE-RICH CELL WALL STRUCTURAL PROTEIN 1.8-LIKE"/>
    <property type="match status" value="1"/>
</dbReference>
<protein>
    <submittedName>
        <fullName evidence="2">Uncharacterized protein</fullName>
    </submittedName>
</protein>
<name>B9SL23_RICCO</name>
<feature type="region of interest" description="Disordered" evidence="1">
    <location>
        <begin position="84"/>
        <end position="103"/>
    </location>
</feature>
<dbReference type="EMBL" id="EQ974008">
    <property type="protein sequence ID" value="EEF35714.1"/>
    <property type="molecule type" value="Genomic_DNA"/>
</dbReference>
<accession>B9SL23</accession>
<dbReference type="AlphaFoldDB" id="B9SL23"/>
<dbReference type="InterPro" id="IPR040256">
    <property type="entry name" value="At4g02000-like"/>
</dbReference>
<evidence type="ECO:0000256" key="1">
    <source>
        <dbReference type="SAM" id="MobiDB-lite"/>
    </source>
</evidence>
<organism evidence="2 3">
    <name type="scientific">Ricinus communis</name>
    <name type="common">Castor bean</name>
    <dbReference type="NCBI Taxonomy" id="3988"/>
    <lineage>
        <taxon>Eukaryota</taxon>
        <taxon>Viridiplantae</taxon>
        <taxon>Streptophyta</taxon>
        <taxon>Embryophyta</taxon>
        <taxon>Tracheophyta</taxon>
        <taxon>Spermatophyta</taxon>
        <taxon>Magnoliopsida</taxon>
        <taxon>eudicotyledons</taxon>
        <taxon>Gunneridae</taxon>
        <taxon>Pentapetalae</taxon>
        <taxon>rosids</taxon>
        <taxon>fabids</taxon>
        <taxon>Malpighiales</taxon>
        <taxon>Euphorbiaceae</taxon>
        <taxon>Acalyphoideae</taxon>
        <taxon>Acalypheae</taxon>
        <taxon>Ricinus</taxon>
    </lineage>
</organism>
<feature type="compositionally biased region" description="Basic and acidic residues" evidence="1">
    <location>
        <begin position="85"/>
        <end position="99"/>
    </location>
</feature>
<dbReference type="eggNOG" id="KOG1075">
    <property type="taxonomic scope" value="Eukaryota"/>
</dbReference>
<gene>
    <name evidence="2" type="ORF">RCOM_0848920</name>
</gene>
<evidence type="ECO:0000313" key="2">
    <source>
        <dbReference type="EMBL" id="EEF35714.1"/>
    </source>
</evidence>
<dbReference type="InParanoid" id="B9SL23"/>
<keyword evidence="3" id="KW-1185">Reference proteome</keyword>
<sequence length="202" mass="23007">MVAWVCFPSMPVQYYQESVLHAISSVIGSTVKVDMTTQLANRGKFARAVVELNLAKALISKFHLDGVSQNVEYEGHNHIFYSYAKRPDQETTREDKTNENDVQNRNPTLILDEESCYVPWMVTAYRPRNIQNKKNKSVIKQVNGKGNLGSRFAALNLKGDDCENILISDDEPIMGFVNFKNQDIKNRKGKNIPRNQTLKKVN</sequence>
<dbReference type="Proteomes" id="UP000008311">
    <property type="component" value="Unassembled WGS sequence"/>
</dbReference>